<dbReference type="EMBL" id="BKCM01000007">
    <property type="protein sequence ID" value="GER01039.1"/>
    <property type="molecule type" value="Genomic_DNA"/>
</dbReference>
<evidence type="ECO:0000313" key="2">
    <source>
        <dbReference type="Proteomes" id="UP000325187"/>
    </source>
</evidence>
<dbReference type="AlphaFoldDB" id="A0A5A7N1K7"/>
<dbReference type="Proteomes" id="UP000325187">
    <property type="component" value="Unassembled WGS sequence"/>
</dbReference>
<name>A0A5A7N1K7_9PROT</name>
<evidence type="ECO:0000313" key="1">
    <source>
        <dbReference type="EMBL" id="GER01039.1"/>
    </source>
</evidence>
<sequence>MKYEATGGQNFYRLRNAEGFMAALGLNFRSVEPVMTHQYLCRGKTTSDEVQAKKMLGALFHENKRAFLVEDAQDGGLYCGCLVNEPVKEDTELLGLPEGISPHFFDHFYRIDALKSGRHHPKGCFWIESNQPGRVDTPLSILDIYPHLAALFGLEAGASSHTMPASSPSRKPLKEATIVN</sequence>
<dbReference type="RefSeq" id="WP_150002333.1">
    <property type="nucleotide sequence ID" value="NZ_BKCM01000007.1"/>
</dbReference>
<proteinExistence type="predicted"/>
<accession>A0A5A7N1K7</accession>
<comment type="caution">
    <text evidence="1">The sequence shown here is derived from an EMBL/GenBank/DDBJ whole genome shotgun (WGS) entry which is preliminary data.</text>
</comment>
<organism evidence="1 2">
    <name type="scientific">Iodidimonas gelatinilytica</name>
    <dbReference type="NCBI Taxonomy" id="1236966"/>
    <lineage>
        <taxon>Bacteria</taxon>
        <taxon>Pseudomonadati</taxon>
        <taxon>Pseudomonadota</taxon>
        <taxon>Alphaproteobacteria</taxon>
        <taxon>Iodidimonadales</taxon>
        <taxon>Iodidimonadaceae</taxon>
        <taxon>Iodidimonas</taxon>
    </lineage>
</organism>
<protein>
    <submittedName>
        <fullName evidence="1">Uncharacterized protein</fullName>
    </submittedName>
</protein>
<reference evidence="1 2" key="1">
    <citation type="submission" date="2019-09" db="EMBL/GenBank/DDBJ databases">
        <title>NBRP : Genome information of microbial organism related human and environment.</title>
        <authorList>
            <person name="Hattori M."/>
            <person name="Oshima K."/>
            <person name="Inaba H."/>
            <person name="Suda W."/>
            <person name="Sakamoto M."/>
            <person name="Iino T."/>
            <person name="Kitahara M."/>
            <person name="Oshida Y."/>
            <person name="Iida T."/>
            <person name="Kudo T."/>
            <person name="Itoh T."/>
            <person name="Ohkuma M."/>
        </authorList>
    </citation>
    <scope>NUCLEOTIDE SEQUENCE [LARGE SCALE GENOMIC DNA]</scope>
    <source>
        <strain evidence="1 2">Mie-1</strain>
    </source>
</reference>
<keyword evidence="2" id="KW-1185">Reference proteome</keyword>
<gene>
    <name evidence="1" type="ORF">JCM17845_16620</name>
</gene>